<dbReference type="Pfam" id="PF05176">
    <property type="entry name" value="ATP-synt_10"/>
    <property type="match status" value="1"/>
</dbReference>
<name>A0A1Y2H5U4_9FUNG</name>
<dbReference type="AlphaFoldDB" id="A0A1Y2H5U4"/>
<organism evidence="1 2">
    <name type="scientific">Catenaria anguillulae PL171</name>
    <dbReference type="NCBI Taxonomy" id="765915"/>
    <lineage>
        <taxon>Eukaryota</taxon>
        <taxon>Fungi</taxon>
        <taxon>Fungi incertae sedis</taxon>
        <taxon>Blastocladiomycota</taxon>
        <taxon>Blastocladiomycetes</taxon>
        <taxon>Blastocladiales</taxon>
        <taxon>Catenariaceae</taxon>
        <taxon>Catenaria</taxon>
    </lineage>
</organism>
<accession>A0A1Y2H5U4</accession>
<dbReference type="PANTHER" id="PTHR28106:SF1">
    <property type="entry name" value="MITOCHONDRIAL ATPASE COMPLEX SUBUNIT ATP10"/>
    <property type="match status" value="1"/>
</dbReference>
<comment type="caution">
    <text evidence="1">The sequence shown here is derived from an EMBL/GenBank/DDBJ whole genome shotgun (WGS) entry which is preliminary data.</text>
</comment>
<dbReference type="EMBL" id="MCFL01000204">
    <property type="protein sequence ID" value="ORZ29384.1"/>
    <property type="molecule type" value="Genomic_DNA"/>
</dbReference>
<proteinExistence type="predicted"/>
<dbReference type="PANTHER" id="PTHR28106">
    <property type="entry name" value="MITOCHONDRIAL ATPASE COMPLEX SUBUNIT ATP10"/>
    <property type="match status" value="1"/>
</dbReference>
<gene>
    <name evidence="1" type="ORF">BCR44DRAFT_33404</name>
</gene>
<dbReference type="STRING" id="765915.A0A1Y2H5U4"/>
<feature type="non-terminal residue" evidence="1">
    <location>
        <position position="1"/>
    </location>
</feature>
<evidence type="ECO:0000313" key="1">
    <source>
        <dbReference type="EMBL" id="ORZ29384.1"/>
    </source>
</evidence>
<evidence type="ECO:0000313" key="2">
    <source>
        <dbReference type="Proteomes" id="UP000193411"/>
    </source>
</evidence>
<sequence length="155" mass="17569">GKLSIAPTTLTDAAISKRFPALTVTPLSETSTEIPMLPRLQGQVTLVTLACSTYGDNQTKSFEMAFRQAYPHVPVYQISMADTPIKAWILKLNLRYTRAKVPKEQWDKYFVATKLPVDQALEELKVTNKYVGWVFLVDHRGRVRWRANGVATEQE</sequence>
<dbReference type="OrthoDB" id="17089at2759"/>
<protein>
    <submittedName>
        <fullName evidence="1">ATPase assembly factor ATP10</fullName>
    </submittedName>
</protein>
<keyword evidence="2" id="KW-1185">Reference proteome</keyword>
<reference evidence="1 2" key="1">
    <citation type="submission" date="2016-07" db="EMBL/GenBank/DDBJ databases">
        <title>Pervasive Adenine N6-methylation of Active Genes in Fungi.</title>
        <authorList>
            <consortium name="DOE Joint Genome Institute"/>
            <person name="Mondo S.J."/>
            <person name="Dannebaum R.O."/>
            <person name="Kuo R.C."/>
            <person name="Labutti K."/>
            <person name="Haridas S."/>
            <person name="Kuo A."/>
            <person name="Salamov A."/>
            <person name="Ahrendt S.R."/>
            <person name="Lipzen A."/>
            <person name="Sullivan W."/>
            <person name="Andreopoulos W.B."/>
            <person name="Clum A."/>
            <person name="Lindquist E."/>
            <person name="Daum C."/>
            <person name="Ramamoorthy G.K."/>
            <person name="Gryganskyi A."/>
            <person name="Culley D."/>
            <person name="Magnuson J.K."/>
            <person name="James T.Y."/>
            <person name="O'Malley M.A."/>
            <person name="Stajich J.E."/>
            <person name="Spatafora J.W."/>
            <person name="Visel A."/>
            <person name="Grigoriev I.V."/>
        </authorList>
    </citation>
    <scope>NUCLEOTIDE SEQUENCE [LARGE SCALE GENOMIC DNA]</scope>
    <source>
        <strain evidence="1 2">PL171</strain>
    </source>
</reference>
<dbReference type="GO" id="GO:0033615">
    <property type="term" value="P:mitochondrial proton-transporting ATP synthase complex assembly"/>
    <property type="evidence" value="ECO:0007669"/>
    <property type="project" value="TreeGrafter"/>
</dbReference>
<dbReference type="InterPro" id="IPR007849">
    <property type="entry name" value="ATP10"/>
</dbReference>
<dbReference type="GO" id="GO:0005743">
    <property type="term" value="C:mitochondrial inner membrane"/>
    <property type="evidence" value="ECO:0007669"/>
    <property type="project" value="TreeGrafter"/>
</dbReference>
<dbReference type="Proteomes" id="UP000193411">
    <property type="component" value="Unassembled WGS sequence"/>
</dbReference>